<dbReference type="RefSeq" id="WP_204132553.1">
    <property type="nucleotide sequence ID" value="NZ_JAFDVD010000021.1"/>
</dbReference>
<name>A0ABS2CQB2_9MICO</name>
<feature type="transmembrane region" description="Helical" evidence="1">
    <location>
        <begin position="142"/>
        <end position="163"/>
    </location>
</feature>
<keyword evidence="1" id="KW-0812">Transmembrane</keyword>
<feature type="transmembrane region" description="Helical" evidence="1">
    <location>
        <begin position="214"/>
        <end position="233"/>
    </location>
</feature>
<accession>A0ABS2CQB2</accession>
<feature type="transmembrane region" description="Helical" evidence="1">
    <location>
        <begin position="110"/>
        <end position="130"/>
    </location>
</feature>
<feature type="transmembrane region" description="Helical" evidence="1">
    <location>
        <begin position="240"/>
        <end position="258"/>
    </location>
</feature>
<dbReference type="Proteomes" id="UP001430172">
    <property type="component" value="Unassembled WGS sequence"/>
</dbReference>
<evidence type="ECO:0008006" key="4">
    <source>
        <dbReference type="Google" id="ProtNLM"/>
    </source>
</evidence>
<feature type="transmembrane region" description="Helical" evidence="1">
    <location>
        <begin position="686"/>
        <end position="706"/>
    </location>
</feature>
<keyword evidence="3" id="KW-1185">Reference proteome</keyword>
<feature type="transmembrane region" description="Helical" evidence="1">
    <location>
        <begin position="264"/>
        <end position="281"/>
    </location>
</feature>
<feature type="transmembrane region" description="Helical" evidence="1">
    <location>
        <begin position="379"/>
        <end position="401"/>
    </location>
</feature>
<comment type="caution">
    <text evidence="2">The sequence shown here is derived from an EMBL/GenBank/DDBJ whole genome shotgun (WGS) entry which is preliminary data.</text>
</comment>
<reference evidence="2" key="1">
    <citation type="submission" date="2021-02" db="EMBL/GenBank/DDBJ databases">
        <title>Phycicoccus sp. MQZ13P-5T, whole genome shotgun sequence.</title>
        <authorList>
            <person name="Tuo L."/>
        </authorList>
    </citation>
    <scope>NUCLEOTIDE SEQUENCE</scope>
    <source>
        <strain evidence="2">MQZ13P-5</strain>
    </source>
</reference>
<keyword evidence="1" id="KW-1133">Transmembrane helix</keyword>
<feature type="transmembrane region" description="Helical" evidence="1">
    <location>
        <begin position="432"/>
        <end position="448"/>
    </location>
</feature>
<dbReference type="EMBL" id="JAFDVD010000021">
    <property type="protein sequence ID" value="MBM6402082.1"/>
    <property type="molecule type" value="Genomic_DNA"/>
</dbReference>
<feature type="transmembrane region" description="Helical" evidence="1">
    <location>
        <begin position="408"/>
        <end position="426"/>
    </location>
</feature>
<evidence type="ECO:0000256" key="1">
    <source>
        <dbReference type="SAM" id="Phobius"/>
    </source>
</evidence>
<organism evidence="2 3">
    <name type="scientific">Phycicoccus sonneratiae</name>
    <dbReference type="NCBI Taxonomy" id="2807628"/>
    <lineage>
        <taxon>Bacteria</taxon>
        <taxon>Bacillati</taxon>
        <taxon>Actinomycetota</taxon>
        <taxon>Actinomycetes</taxon>
        <taxon>Micrococcales</taxon>
        <taxon>Intrasporangiaceae</taxon>
        <taxon>Phycicoccus</taxon>
    </lineage>
</organism>
<protein>
    <recommendedName>
        <fullName evidence="4">O-antigen ligase family protein</fullName>
    </recommendedName>
</protein>
<keyword evidence="1" id="KW-0472">Membrane</keyword>
<gene>
    <name evidence="2" type="ORF">JQN70_16915</name>
</gene>
<feature type="transmembrane region" description="Helical" evidence="1">
    <location>
        <begin position="288"/>
        <end position="307"/>
    </location>
</feature>
<sequence length="870" mass="92575">MTVVPLRPLRPSTLATPAAPAVRRRRLLRPGWPLTWMLVGFPLWWVLGISSFIGHLAAVVMVLELARLRRIRVPRSTGTWLLFLLWVIAGVLVLQVAAPHAVPDTSMGRYISWAYRFGWYASATVALVYIGNMREHLTTSRITRAGAAMFLTVVAGGWLGILMPHLVFPSVLEVVLPGSLTHVEFIEFLIHPEVSQDYAQAVASHPRPSAPFSYANIWGLNFACFLPFFLHAWLGPDAGWRRRLALPLLGLATVPAILSLNRGMWIAVVAMAVVVALRSAAHGRMRSVVALGASVLLLAGAVAFSPLGDLVQSRIANPVSNDGRASLATLTVQSVLEGSPVIGFGSTRDAVSAFYSIAGGSSPSCPLCTPPALGTQGQLWLVLYSQGVLGLVFYLGFLGAWLLRGLRLPSPAATVGVCVLVAQVVTLPFYDSIGISSVAALIAVGLLWREDDDRRAAAGHTDPSDEYSLGGFIGLTRRHALLLLVCAVAGVGAGAAYQVSQGPQSVATVSIFVPEESELADVGREATLDTLAQLARDRQVTSAMAAAAEHPIDPDDVYVSADPNSRILNLRYAGSQPGAALAAVDAAGETVIRLRTELLDAERKDAVAQFDAQYTSGIAAVATVDESLDRLRDSGTGVGLETLENQRTALLDAAGRAAGRGARAAVMPLDAGQVVRPAAVTVSHDALVVAMGTGLFLGLLVGLALARVRGVVGAPLARVRDVAGSAEVPVIATLPARAVTPDGRTYADHELAWRSAVDVVRLHSPAAVVAAGRDEQSLLVAELLDDRSHDDGRTDAVRRLGAERAVVVVATSTTRLGRVRRRVAGLRRDDLDVVGLVLIRRPRPGWGTRLRSVITTHRKDFQWSPFLPKK</sequence>
<proteinExistence type="predicted"/>
<evidence type="ECO:0000313" key="3">
    <source>
        <dbReference type="Proteomes" id="UP001430172"/>
    </source>
</evidence>
<evidence type="ECO:0000313" key="2">
    <source>
        <dbReference type="EMBL" id="MBM6402082.1"/>
    </source>
</evidence>
<feature type="transmembrane region" description="Helical" evidence="1">
    <location>
        <begin position="78"/>
        <end position="98"/>
    </location>
</feature>
<feature type="transmembrane region" description="Helical" evidence="1">
    <location>
        <begin position="43"/>
        <end position="66"/>
    </location>
</feature>